<feature type="coiled-coil region" evidence="1">
    <location>
        <begin position="4"/>
        <end position="38"/>
    </location>
</feature>
<feature type="region of interest" description="Disordered" evidence="2">
    <location>
        <begin position="86"/>
        <end position="123"/>
    </location>
</feature>
<feature type="compositionally biased region" description="Low complexity" evidence="2">
    <location>
        <begin position="90"/>
        <end position="104"/>
    </location>
</feature>
<evidence type="ECO:0000256" key="2">
    <source>
        <dbReference type="SAM" id="MobiDB-lite"/>
    </source>
</evidence>
<reference evidence="3 4" key="1">
    <citation type="submission" date="2023-08" db="EMBL/GenBank/DDBJ databases">
        <title>Black Yeasts Isolated from many extreme environments.</title>
        <authorList>
            <person name="Coleine C."/>
            <person name="Stajich J.E."/>
            <person name="Selbmann L."/>
        </authorList>
    </citation>
    <scope>NUCLEOTIDE SEQUENCE [LARGE SCALE GENOMIC DNA]</scope>
    <source>
        <strain evidence="3 4">CCFEE 5386</strain>
    </source>
</reference>
<protein>
    <recommendedName>
        <fullName evidence="5">GDP/GTP exchange factor Sec2 N-terminal domain-containing protein</fullName>
    </recommendedName>
</protein>
<sequence>DSKMDKMLEMLDKLTTRNDDLEAMREEMRATNARLDARLAVMEDVQRHSPSPSSSAFGFGLDGASSADDETLSRVQNRIPTDVAHEFYRGGKSPAPASSPPTSVAGGGEGEVETEAEKIEKLTETNRQLTVMIRGFAAELEAVKKRLGGDA</sequence>
<feature type="region of interest" description="Disordered" evidence="2">
    <location>
        <begin position="43"/>
        <end position="70"/>
    </location>
</feature>
<name>A0ABR0KXE7_9PEZI</name>
<evidence type="ECO:0008006" key="5">
    <source>
        <dbReference type="Google" id="ProtNLM"/>
    </source>
</evidence>
<keyword evidence="1" id="KW-0175">Coiled coil</keyword>
<organism evidence="3 4">
    <name type="scientific">Rachicladosporium monterosium</name>
    <dbReference type="NCBI Taxonomy" id="1507873"/>
    <lineage>
        <taxon>Eukaryota</taxon>
        <taxon>Fungi</taxon>
        <taxon>Dikarya</taxon>
        <taxon>Ascomycota</taxon>
        <taxon>Pezizomycotina</taxon>
        <taxon>Dothideomycetes</taxon>
        <taxon>Dothideomycetidae</taxon>
        <taxon>Cladosporiales</taxon>
        <taxon>Cladosporiaceae</taxon>
        <taxon>Rachicladosporium</taxon>
    </lineage>
</organism>
<evidence type="ECO:0000256" key="1">
    <source>
        <dbReference type="SAM" id="Coils"/>
    </source>
</evidence>
<keyword evidence="4" id="KW-1185">Reference proteome</keyword>
<gene>
    <name evidence="3" type="ORF">LTR32_007678</name>
</gene>
<dbReference type="Proteomes" id="UP001308179">
    <property type="component" value="Unassembled WGS sequence"/>
</dbReference>
<feature type="non-terminal residue" evidence="3">
    <location>
        <position position="1"/>
    </location>
</feature>
<comment type="caution">
    <text evidence="3">The sequence shown here is derived from an EMBL/GenBank/DDBJ whole genome shotgun (WGS) entry which is preliminary data.</text>
</comment>
<proteinExistence type="predicted"/>
<evidence type="ECO:0000313" key="4">
    <source>
        <dbReference type="Proteomes" id="UP001308179"/>
    </source>
</evidence>
<evidence type="ECO:0000313" key="3">
    <source>
        <dbReference type="EMBL" id="KAK5138913.1"/>
    </source>
</evidence>
<dbReference type="EMBL" id="JAVRRR010001537">
    <property type="protein sequence ID" value="KAK5138913.1"/>
    <property type="molecule type" value="Genomic_DNA"/>
</dbReference>
<dbReference type="Gene3D" id="1.20.5.170">
    <property type="match status" value="1"/>
</dbReference>
<accession>A0ABR0KXE7</accession>